<feature type="chain" id="PRO_5045991241" evidence="1">
    <location>
        <begin position="23"/>
        <end position="56"/>
    </location>
</feature>
<comment type="caution">
    <text evidence="2">The sequence shown here is derived from an EMBL/GenBank/DDBJ whole genome shotgun (WGS) entry which is preliminary data.</text>
</comment>
<dbReference type="EMBL" id="JBAHYK010001902">
    <property type="protein sequence ID" value="KAL0566425.1"/>
    <property type="molecule type" value="Genomic_DNA"/>
</dbReference>
<sequence length="56" mass="6011">MQAPLKLVALFVAFIGFAAVQASPVPKPEALAADVDGTYTCVREVEIDGIVKRYKC</sequence>
<proteinExistence type="predicted"/>
<keyword evidence="1" id="KW-0732">Signal</keyword>
<name>A0ABR3EU45_9AGAR</name>
<dbReference type="Proteomes" id="UP001465976">
    <property type="component" value="Unassembled WGS sequence"/>
</dbReference>
<keyword evidence="3" id="KW-1185">Reference proteome</keyword>
<protein>
    <submittedName>
        <fullName evidence="2">Uncharacterized protein</fullName>
    </submittedName>
</protein>
<evidence type="ECO:0000313" key="3">
    <source>
        <dbReference type="Proteomes" id="UP001465976"/>
    </source>
</evidence>
<gene>
    <name evidence="2" type="ORF">V5O48_015591</name>
</gene>
<accession>A0ABR3EU45</accession>
<feature type="signal peptide" evidence="1">
    <location>
        <begin position="1"/>
        <end position="22"/>
    </location>
</feature>
<evidence type="ECO:0000313" key="2">
    <source>
        <dbReference type="EMBL" id="KAL0566425.1"/>
    </source>
</evidence>
<evidence type="ECO:0000256" key="1">
    <source>
        <dbReference type="SAM" id="SignalP"/>
    </source>
</evidence>
<organism evidence="2 3">
    <name type="scientific">Marasmius crinis-equi</name>
    <dbReference type="NCBI Taxonomy" id="585013"/>
    <lineage>
        <taxon>Eukaryota</taxon>
        <taxon>Fungi</taxon>
        <taxon>Dikarya</taxon>
        <taxon>Basidiomycota</taxon>
        <taxon>Agaricomycotina</taxon>
        <taxon>Agaricomycetes</taxon>
        <taxon>Agaricomycetidae</taxon>
        <taxon>Agaricales</taxon>
        <taxon>Marasmiineae</taxon>
        <taxon>Marasmiaceae</taxon>
        <taxon>Marasmius</taxon>
    </lineage>
</organism>
<reference evidence="2 3" key="1">
    <citation type="submission" date="2024-02" db="EMBL/GenBank/DDBJ databases">
        <title>A draft genome for the cacao thread blight pathogen Marasmius crinis-equi.</title>
        <authorList>
            <person name="Cohen S.P."/>
            <person name="Baruah I.K."/>
            <person name="Amoako-Attah I."/>
            <person name="Bukari Y."/>
            <person name="Meinhardt L.W."/>
            <person name="Bailey B.A."/>
        </authorList>
    </citation>
    <scope>NUCLEOTIDE SEQUENCE [LARGE SCALE GENOMIC DNA]</scope>
    <source>
        <strain evidence="2 3">GH-76</strain>
    </source>
</reference>